<organism evidence="2 3">
    <name type="scientific">Pyricularia grisea</name>
    <name type="common">Crabgrass-specific blast fungus</name>
    <name type="synonym">Magnaporthe grisea</name>
    <dbReference type="NCBI Taxonomy" id="148305"/>
    <lineage>
        <taxon>Eukaryota</taxon>
        <taxon>Fungi</taxon>
        <taxon>Dikarya</taxon>
        <taxon>Ascomycota</taxon>
        <taxon>Pezizomycotina</taxon>
        <taxon>Sordariomycetes</taxon>
        <taxon>Sordariomycetidae</taxon>
        <taxon>Magnaporthales</taxon>
        <taxon>Pyriculariaceae</taxon>
        <taxon>Pyricularia</taxon>
    </lineage>
</organism>
<dbReference type="GeneID" id="41960787"/>
<feature type="compositionally biased region" description="Polar residues" evidence="1">
    <location>
        <begin position="1"/>
        <end position="13"/>
    </location>
</feature>
<dbReference type="Proteomes" id="UP000515153">
    <property type="component" value="Chromosome I"/>
</dbReference>
<feature type="region of interest" description="Disordered" evidence="1">
    <location>
        <begin position="84"/>
        <end position="104"/>
    </location>
</feature>
<name>A0A6P8B3P4_PYRGI</name>
<evidence type="ECO:0000313" key="2">
    <source>
        <dbReference type="Proteomes" id="UP000515153"/>
    </source>
</evidence>
<reference evidence="2 3" key="1">
    <citation type="journal article" date="2019" name="Mol. Biol. Evol.">
        <title>Blast fungal genomes show frequent chromosomal changes, gene gains and losses, and effector gene turnover.</title>
        <authorList>
            <person name="Gomez Luciano L.B."/>
            <person name="Jason Tsai I."/>
            <person name="Chuma I."/>
            <person name="Tosa Y."/>
            <person name="Chen Y.H."/>
            <person name="Li J.Y."/>
            <person name="Li M.Y."/>
            <person name="Jade Lu M.Y."/>
            <person name="Nakayashiki H."/>
            <person name="Li W.H."/>
        </authorList>
    </citation>
    <scope>NUCLEOTIDE SEQUENCE [LARGE SCALE GENOMIC DNA]</scope>
    <source>
        <strain evidence="2 3">NI907</strain>
    </source>
</reference>
<keyword evidence="2" id="KW-1185">Reference proteome</keyword>
<dbReference type="AlphaFoldDB" id="A0A6P8B3P4"/>
<feature type="compositionally biased region" description="Gly residues" evidence="1">
    <location>
        <begin position="127"/>
        <end position="143"/>
    </location>
</feature>
<proteinExistence type="predicted"/>
<dbReference type="RefSeq" id="XP_030981856.1">
    <property type="nucleotide sequence ID" value="XM_031125878.1"/>
</dbReference>
<reference evidence="3" key="2">
    <citation type="submission" date="2019-10" db="EMBL/GenBank/DDBJ databases">
        <authorList>
            <consortium name="NCBI Genome Project"/>
        </authorList>
    </citation>
    <scope>NUCLEOTIDE SEQUENCE</scope>
    <source>
        <strain evidence="3">NI907</strain>
    </source>
</reference>
<gene>
    <name evidence="3" type="ORF">PgNI_05847</name>
</gene>
<feature type="region of interest" description="Disordered" evidence="1">
    <location>
        <begin position="120"/>
        <end position="143"/>
    </location>
</feature>
<feature type="non-terminal residue" evidence="3">
    <location>
        <position position="143"/>
    </location>
</feature>
<feature type="region of interest" description="Disordered" evidence="1">
    <location>
        <begin position="1"/>
        <end position="29"/>
    </location>
</feature>
<evidence type="ECO:0000256" key="1">
    <source>
        <dbReference type="SAM" id="MobiDB-lite"/>
    </source>
</evidence>
<sequence>MREWPSSQKLTNPTSPPQKRRLYITKNGRSKSVKNLKIKKKPTLTAFKKRENSQLITNNPTIPNSIPSRKKLFSVLESHTKRPLFQNGLSKRSTRPHNLARTLDARSVPIRPALVPVPGVAAVSGRAPGGGRGGLRGRGQGRE</sequence>
<reference evidence="3" key="3">
    <citation type="submission" date="2025-08" db="UniProtKB">
        <authorList>
            <consortium name="RefSeq"/>
        </authorList>
    </citation>
    <scope>IDENTIFICATION</scope>
    <source>
        <strain evidence="3">NI907</strain>
    </source>
</reference>
<feature type="compositionally biased region" description="Basic residues" evidence="1">
    <location>
        <begin position="18"/>
        <end position="29"/>
    </location>
</feature>
<protein>
    <submittedName>
        <fullName evidence="3">Uncharacterized protein</fullName>
    </submittedName>
</protein>
<evidence type="ECO:0000313" key="3">
    <source>
        <dbReference type="RefSeq" id="XP_030981856.1"/>
    </source>
</evidence>
<accession>A0A6P8B3P4</accession>
<dbReference type="KEGG" id="pgri:PgNI_05847"/>